<evidence type="ECO:0000259" key="1">
    <source>
        <dbReference type="Pfam" id="PF03235"/>
    </source>
</evidence>
<accession>A0ABM6JAK3</accession>
<dbReference type="Pfam" id="PF03235">
    <property type="entry name" value="GmrSD_N"/>
    <property type="match status" value="1"/>
</dbReference>
<evidence type="ECO:0000313" key="2">
    <source>
        <dbReference type="EMBL" id="ARC50506.1"/>
    </source>
</evidence>
<organism evidence="2 3">
    <name type="scientific">Neisseria mucosa</name>
    <dbReference type="NCBI Taxonomy" id="488"/>
    <lineage>
        <taxon>Bacteria</taxon>
        <taxon>Pseudomonadati</taxon>
        <taxon>Pseudomonadota</taxon>
        <taxon>Betaproteobacteria</taxon>
        <taxon>Neisseriales</taxon>
        <taxon>Neisseriaceae</taxon>
        <taxon>Neisseria</taxon>
    </lineage>
</organism>
<name>A0ABM6JAK3_NEIMU</name>
<keyword evidence="3" id="KW-1185">Reference proteome</keyword>
<sequence length="386" mass="44949">MKAISQIKDGRIDAWNFLLEISIDDYLNLVNDVIDKNDFQRKRVRSSKTVYALLKEDLKLGCIIPPLVIALSNTATTDLNMGNISSYVIENKKDLLILDGLQRTLTIKDLLNELSEDSIALDKVKNHKIRLELYVGINRLSILYRMLTLNTGQTPMTLRQQIEMLYMDYLEQQKISHVSLIRETESRTARKFGEYNFHEIIDGFNAYLDREPSPMVRSDILDNIKSLEKLSKENQNIDLFESYIQAYHKLLEKILNLSPEDVTLPDEYIEKNDVFDKTAYRIFRKPQVMSGFGAALGKLIDFEMIENIDSIISLIDKLKIGDAHEFLEKINRYLAEIKQKSKKIGTSQREFFLIYFRILFNRETDSYLNLTDTCEVAYQKYASENF</sequence>
<evidence type="ECO:0000313" key="3">
    <source>
        <dbReference type="Proteomes" id="UP000191272"/>
    </source>
</evidence>
<feature type="domain" description="GmrSD restriction endonucleases N-terminal" evidence="1">
    <location>
        <begin position="34"/>
        <end position="283"/>
    </location>
</feature>
<proteinExistence type="predicted"/>
<dbReference type="InterPro" id="IPR004919">
    <property type="entry name" value="GmrSD_N"/>
</dbReference>
<gene>
    <name evidence="2" type="ORF">A6J88_03830</name>
</gene>
<dbReference type="Proteomes" id="UP000191272">
    <property type="component" value="Chromosome"/>
</dbReference>
<reference evidence="3" key="1">
    <citation type="submission" date="2017-03" db="EMBL/GenBank/DDBJ databases">
        <title>FDA dAtabase for Regulatory Grade micrObial Sequences (FDA-ARGOS): Supporting development and validation of Infectious Disease Dx tests.</title>
        <authorList>
            <person name="Campos J."/>
            <person name="Goldberg B."/>
            <person name="Tallon L."/>
            <person name="Sadzewicz L."/>
            <person name="Sengamalay N."/>
            <person name="Ott S."/>
            <person name="Godinez A."/>
            <person name="Nagaraj S."/>
            <person name="Vyas G."/>
            <person name="Aluvathingal J."/>
            <person name="Nadendla S."/>
            <person name="Geyer C."/>
            <person name="Nandy P."/>
            <person name="Hobson J."/>
            <person name="Sichtig H."/>
        </authorList>
    </citation>
    <scope>NUCLEOTIDE SEQUENCE [LARGE SCALE GENOMIC DNA]</scope>
    <source>
        <strain evidence="3">FDAARGOS_260</strain>
    </source>
</reference>
<protein>
    <recommendedName>
        <fullName evidence="1">GmrSD restriction endonucleases N-terminal domain-containing protein</fullName>
    </recommendedName>
</protein>
<dbReference type="EMBL" id="CP020452">
    <property type="protein sequence ID" value="ARC50506.1"/>
    <property type="molecule type" value="Genomic_DNA"/>
</dbReference>
<dbReference type="RefSeq" id="WP_080613628.1">
    <property type="nucleotide sequence ID" value="NZ_CP020452.2"/>
</dbReference>